<comment type="subcellular location">
    <subcellularLocation>
        <location evidence="1">Cell membrane</location>
        <topology evidence="1">Multi-pass membrane protein</topology>
    </subcellularLocation>
</comment>
<dbReference type="Pfam" id="PF03553">
    <property type="entry name" value="Na_H_antiporter"/>
    <property type="match status" value="1"/>
</dbReference>
<evidence type="ECO:0000313" key="12">
    <source>
        <dbReference type="Proteomes" id="UP000199208"/>
    </source>
</evidence>
<feature type="transmembrane region" description="Helical" evidence="9">
    <location>
        <begin position="267"/>
        <end position="290"/>
    </location>
</feature>
<keyword evidence="6 9" id="KW-1133">Transmembrane helix</keyword>
<feature type="transmembrane region" description="Helical" evidence="9">
    <location>
        <begin position="239"/>
        <end position="261"/>
    </location>
</feature>
<feature type="transmembrane region" description="Helical" evidence="9">
    <location>
        <begin position="101"/>
        <end position="127"/>
    </location>
</feature>
<accession>A0A1G5S151</accession>
<dbReference type="GO" id="GO:0015297">
    <property type="term" value="F:antiporter activity"/>
    <property type="evidence" value="ECO:0007669"/>
    <property type="project" value="UniProtKB-KW"/>
</dbReference>
<evidence type="ECO:0000256" key="8">
    <source>
        <dbReference type="ARBA" id="ARBA00038435"/>
    </source>
</evidence>
<feature type="domain" description="Na+/H+ antiporter NhaC-like C-terminal" evidence="10">
    <location>
        <begin position="164"/>
        <end position="460"/>
    </location>
</feature>
<feature type="transmembrane region" description="Helical" evidence="9">
    <location>
        <begin position="12"/>
        <end position="33"/>
    </location>
</feature>
<dbReference type="RefSeq" id="WP_092591202.1">
    <property type="nucleotide sequence ID" value="NZ_FMWL01000010.1"/>
</dbReference>
<dbReference type="PANTHER" id="PTHR33451">
    <property type="entry name" value="MALATE-2H(+)/NA(+)-LACTATE ANTIPORTER"/>
    <property type="match status" value="1"/>
</dbReference>
<evidence type="ECO:0000313" key="11">
    <source>
        <dbReference type="EMBL" id="SCZ80043.1"/>
    </source>
</evidence>
<keyword evidence="12" id="KW-1185">Reference proteome</keyword>
<keyword evidence="2" id="KW-0813">Transport</keyword>
<dbReference type="PANTHER" id="PTHR33451:SF3">
    <property type="entry name" value="MALATE-2H(+)_NA(+)-LACTATE ANTIPORTER"/>
    <property type="match status" value="1"/>
</dbReference>
<dbReference type="NCBIfam" id="TIGR00931">
    <property type="entry name" value="antiport_nhaC"/>
    <property type="match status" value="1"/>
</dbReference>
<feature type="transmembrane region" description="Helical" evidence="9">
    <location>
        <begin position="361"/>
        <end position="385"/>
    </location>
</feature>
<keyword evidence="5 9" id="KW-0812">Transmembrane</keyword>
<dbReference type="Proteomes" id="UP000199208">
    <property type="component" value="Unassembled WGS sequence"/>
</dbReference>
<proteinExistence type="inferred from homology"/>
<name>A0A1G5S151_9FIRM</name>
<keyword evidence="7 9" id="KW-0472">Membrane</keyword>
<evidence type="ECO:0000256" key="5">
    <source>
        <dbReference type="ARBA" id="ARBA00022692"/>
    </source>
</evidence>
<keyword evidence="3" id="KW-0050">Antiport</keyword>
<evidence type="ECO:0000256" key="7">
    <source>
        <dbReference type="ARBA" id="ARBA00023136"/>
    </source>
</evidence>
<dbReference type="InterPro" id="IPR052180">
    <property type="entry name" value="NhaC_Na-H+_Antiporter"/>
</dbReference>
<evidence type="ECO:0000256" key="3">
    <source>
        <dbReference type="ARBA" id="ARBA00022449"/>
    </source>
</evidence>
<dbReference type="InterPro" id="IPR004770">
    <property type="entry name" value="Na/H_antiport_NhaC"/>
</dbReference>
<keyword evidence="4" id="KW-1003">Cell membrane</keyword>
<evidence type="ECO:0000256" key="2">
    <source>
        <dbReference type="ARBA" id="ARBA00022448"/>
    </source>
</evidence>
<feature type="transmembrane region" description="Helical" evidence="9">
    <location>
        <begin position="139"/>
        <end position="167"/>
    </location>
</feature>
<sequence length="483" mass="51591">MEKNKLSKSQPSFAISLLIVVFLFALLIIQVLQIGSPDIHMTLVFAISFAAILLMATGTPWSQIQDGIVHGCKIATIPMLILMFIGMLIPAWIASGTIPVLMYYGLQLISPSMFLVTAALICTIASLSTGSSWTTGATFGVAFMGIGLGLGIPGPMAAGAIISGAIIGDKLSPLSDSTNLAAGVCETDLFKHIKSMLYTTLPAFVISLIIYFILGMGYNATSVDTTAVETILSGLSANFNVTPGIALVTLIPLVLVVVMAFKQVSAIAAMVIASLVGMVLAIVINGYSLYEMMGYMNYGFSIDTGIADVNRLLNRGGLQSMMWTVSLGYLGLSYGGILEKTGTLDALLGKMAVITRNARNLIITHVFSSIAVNMLSASQYVAILIPGRMYLSSYDRLGIKRYVASRTCEDSGTVTSPLVPWGLCGVFFAGTLGVATLDYLPFTYLALFTPLVSILYAVTGKFIWYNTKEEQEEINKEYNSLTS</sequence>
<dbReference type="InterPro" id="IPR018461">
    <property type="entry name" value="Na/H_Antiport_NhaC-like_C"/>
</dbReference>
<dbReference type="STRING" id="1120920.SAMN03080599_02074"/>
<feature type="transmembrane region" description="Helical" evidence="9">
    <location>
        <begin position="74"/>
        <end position="95"/>
    </location>
</feature>
<dbReference type="OrthoDB" id="9762978at2"/>
<evidence type="ECO:0000256" key="1">
    <source>
        <dbReference type="ARBA" id="ARBA00004651"/>
    </source>
</evidence>
<protein>
    <submittedName>
        <fullName evidence="11">Transporter, NhaC family (TC 2.A.35)</fullName>
    </submittedName>
</protein>
<evidence type="ECO:0000256" key="9">
    <source>
        <dbReference type="SAM" id="Phobius"/>
    </source>
</evidence>
<feature type="transmembrane region" description="Helical" evidence="9">
    <location>
        <begin position="196"/>
        <end position="218"/>
    </location>
</feature>
<dbReference type="AlphaFoldDB" id="A0A1G5S151"/>
<feature type="transmembrane region" description="Helical" evidence="9">
    <location>
        <begin position="444"/>
        <end position="465"/>
    </location>
</feature>
<evidence type="ECO:0000256" key="4">
    <source>
        <dbReference type="ARBA" id="ARBA00022475"/>
    </source>
</evidence>
<feature type="transmembrane region" description="Helical" evidence="9">
    <location>
        <begin position="39"/>
        <end position="62"/>
    </location>
</feature>
<dbReference type="EMBL" id="FMWL01000010">
    <property type="protein sequence ID" value="SCZ80043.1"/>
    <property type="molecule type" value="Genomic_DNA"/>
</dbReference>
<evidence type="ECO:0000256" key="6">
    <source>
        <dbReference type="ARBA" id="ARBA00022989"/>
    </source>
</evidence>
<reference evidence="11 12" key="1">
    <citation type="submission" date="2016-10" db="EMBL/GenBank/DDBJ databases">
        <authorList>
            <person name="de Groot N.N."/>
        </authorList>
    </citation>
    <scope>NUCLEOTIDE SEQUENCE [LARGE SCALE GENOMIC DNA]</scope>
    <source>
        <strain evidence="11 12">DSM 2784</strain>
    </source>
</reference>
<gene>
    <name evidence="11" type="ORF">SAMN03080599_02074</name>
</gene>
<comment type="similarity">
    <text evidence="8">Belongs to the NhaC Na(+)/H(+) (TC 2.A.35) antiporter family.</text>
</comment>
<dbReference type="GO" id="GO:0005886">
    <property type="term" value="C:plasma membrane"/>
    <property type="evidence" value="ECO:0007669"/>
    <property type="project" value="UniProtKB-SubCell"/>
</dbReference>
<organism evidence="11 12">
    <name type="scientific">Acidaminobacter hydrogenoformans DSM 2784</name>
    <dbReference type="NCBI Taxonomy" id="1120920"/>
    <lineage>
        <taxon>Bacteria</taxon>
        <taxon>Bacillati</taxon>
        <taxon>Bacillota</taxon>
        <taxon>Clostridia</taxon>
        <taxon>Peptostreptococcales</taxon>
        <taxon>Acidaminobacteraceae</taxon>
        <taxon>Acidaminobacter</taxon>
    </lineage>
</organism>
<evidence type="ECO:0000259" key="10">
    <source>
        <dbReference type="Pfam" id="PF03553"/>
    </source>
</evidence>